<evidence type="ECO:0000256" key="2">
    <source>
        <dbReference type="ARBA" id="ARBA00022475"/>
    </source>
</evidence>
<feature type="transmembrane region" description="Helical" evidence="6">
    <location>
        <begin position="437"/>
        <end position="457"/>
    </location>
</feature>
<keyword evidence="5 6" id="KW-0472">Membrane</keyword>
<keyword evidence="2" id="KW-1003">Cell membrane</keyword>
<reference evidence="9 10" key="1">
    <citation type="submission" date="2019-11" db="EMBL/GenBank/DDBJ databases">
        <title>Pedobacter sp. HMF7056 Genome sequencing and assembly.</title>
        <authorList>
            <person name="Kang H."/>
            <person name="Kim H."/>
            <person name="Joh K."/>
        </authorList>
    </citation>
    <scope>NUCLEOTIDE SEQUENCE [LARGE SCALE GENOMIC DNA]</scope>
    <source>
        <strain evidence="9 10">HMF7056</strain>
    </source>
</reference>
<dbReference type="Pfam" id="PF02687">
    <property type="entry name" value="FtsX"/>
    <property type="match status" value="2"/>
</dbReference>
<dbReference type="Pfam" id="PF12704">
    <property type="entry name" value="MacB_PCD"/>
    <property type="match status" value="1"/>
</dbReference>
<feature type="transmembrane region" description="Helical" evidence="6">
    <location>
        <begin position="387"/>
        <end position="416"/>
    </location>
</feature>
<feature type="transmembrane region" description="Helical" evidence="6">
    <location>
        <begin position="349"/>
        <end position="367"/>
    </location>
</feature>
<feature type="transmembrane region" description="Helical" evidence="6">
    <location>
        <begin position="767"/>
        <end position="787"/>
    </location>
</feature>
<dbReference type="PANTHER" id="PTHR30572:SF18">
    <property type="entry name" value="ABC-TYPE MACROLIDE FAMILY EXPORT SYSTEM PERMEASE COMPONENT 2"/>
    <property type="match status" value="1"/>
</dbReference>
<dbReference type="RefSeq" id="WP_160905801.1">
    <property type="nucleotide sequence ID" value="NZ_WVHS01000001.1"/>
</dbReference>
<keyword evidence="10" id="KW-1185">Reference proteome</keyword>
<feature type="transmembrane region" description="Helical" evidence="6">
    <location>
        <begin position="733"/>
        <end position="755"/>
    </location>
</feature>
<protein>
    <submittedName>
        <fullName evidence="9">FtsX-like permease family protein</fullName>
    </submittedName>
</protein>
<proteinExistence type="predicted"/>
<dbReference type="Proteomes" id="UP000451233">
    <property type="component" value="Unassembled WGS sequence"/>
</dbReference>
<accession>A0A7K1XWG0</accession>
<evidence type="ECO:0000256" key="4">
    <source>
        <dbReference type="ARBA" id="ARBA00022989"/>
    </source>
</evidence>
<dbReference type="EMBL" id="WVHS01000001">
    <property type="protein sequence ID" value="MXV14856.1"/>
    <property type="molecule type" value="Genomic_DNA"/>
</dbReference>
<dbReference type="AlphaFoldDB" id="A0A7K1XWG0"/>
<feature type="transmembrane region" description="Helical" evidence="6">
    <location>
        <begin position="293"/>
        <end position="315"/>
    </location>
</feature>
<evidence type="ECO:0000256" key="3">
    <source>
        <dbReference type="ARBA" id="ARBA00022692"/>
    </source>
</evidence>
<sequence length="804" mass="88436">MLKNYIKIAFRNLVKNSTFSVINIVGLTAGTLCCLYILIYVKDQYSYDQHHAKAGSIFRITSLLASKGDTGNPMGTTSPPVGPALKRDFPEVEQYTRMVIPPGVKKHLFSYRDKSFYETEGVFADSTFFQLFDYHFVYGNSAAAIHDPYSIVLTRKTAEKLFAGKNPIGEVVQIDNSFGKHGFKVTGVVDDQLGKSHINANFFMSMNSGGIGEFVRNDNTWIGNNFVYAYIRLAPTSAAEAFTKKLPAFLDKYAGDQLRAQGRRKVLNLLPVPAIHTSPGYGANSDKPVSTQFLSILLVIAALVQFTACINFMNLSTARSAKRAKEVGVRKVAGAAKGDLVRQFLGESLMLSVFAILLALPLLWLLLPFLNQLSGSAITLSFFKQTSIWLMVTGLVLLTGLLAGSYPAFYLSGFNITSVIKGNFSSHVSAANIRRGLVTIQFVVAVVLISGILVVNFQLKYLAGKDLGYATTQRIIIPFNTPESRQHLTAYKNLVAGMPGITSVSNANNYPSQFIFNDIRMYGQGQQPQDAFSIQYMVTNLGFVKTMGIKLISGHDFTGADEGRVLVNEATIRELGIRPENAEGARMYRADGDTLEIAGVMKDFNVASLHEKVNPFMLRYSSQDADLPNVIVATGATDYQQLLGRLEASWKRVVPLVPFEYNFLDEQVSKQYESEITLARIINAFTGVAILISCLGLFGLSAFTAEQRAKELSIRKILGASVQSLAGLLSKEFLKLVLLASLIAIPIAWYATSLWLRNFEYRISLTWWMFALAGLAALIVAIITVSFQSLKAAVANPVSRIRSE</sequence>
<evidence type="ECO:0000256" key="6">
    <source>
        <dbReference type="SAM" id="Phobius"/>
    </source>
</evidence>
<dbReference type="PANTHER" id="PTHR30572">
    <property type="entry name" value="MEMBRANE COMPONENT OF TRANSPORTER-RELATED"/>
    <property type="match status" value="1"/>
</dbReference>
<dbReference type="GO" id="GO:0005886">
    <property type="term" value="C:plasma membrane"/>
    <property type="evidence" value="ECO:0007669"/>
    <property type="project" value="UniProtKB-SubCell"/>
</dbReference>
<dbReference type="InterPro" id="IPR050250">
    <property type="entry name" value="Macrolide_Exporter_MacB"/>
</dbReference>
<keyword evidence="4 6" id="KW-1133">Transmembrane helix</keyword>
<feature type="transmembrane region" description="Helical" evidence="6">
    <location>
        <begin position="681"/>
        <end position="705"/>
    </location>
</feature>
<feature type="domain" description="ABC3 transporter permease C-terminal" evidence="7">
    <location>
        <begin position="684"/>
        <end position="796"/>
    </location>
</feature>
<comment type="subcellular location">
    <subcellularLocation>
        <location evidence="1">Cell membrane</location>
        <topology evidence="1">Multi-pass membrane protein</topology>
    </subcellularLocation>
</comment>
<evidence type="ECO:0000313" key="9">
    <source>
        <dbReference type="EMBL" id="MXV14856.1"/>
    </source>
</evidence>
<feature type="domain" description="MacB-like periplasmic core" evidence="8">
    <location>
        <begin position="20"/>
        <end position="246"/>
    </location>
</feature>
<evidence type="ECO:0000256" key="1">
    <source>
        <dbReference type="ARBA" id="ARBA00004651"/>
    </source>
</evidence>
<name>A0A7K1XWG0_9SPHI</name>
<feature type="transmembrane region" description="Helical" evidence="6">
    <location>
        <begin position="21"/>
        <end position="41"/>
    </location>
</feature>
<evidence type="ECO:0000259" key="7">
    <source>
        <dbReference type="Pfam" id="PF02687"/>
    </source>
</evidence>
<organism evidence="9 10">
    <name type="scientific">Hufsiella ginkgonis</name>
    <dbReference type="NCBI Taxonomy" id="2695274"/>
    <lineage>
        <taxon>Bacteria</taxon>
        <taxon>Pseudomonadati</taxon>
        <taxon>Bacteroidota</taxon>
        <taxon>Sphingobacteriia</taxon>
        <taxon>Sphingobacteriales</taxon>
        <taxon>Sphingobacteriaceae</taxon>
        <taxon>Hufsiella</taxon>
    </lineage>
</organism>
<dbReference type="InterPro" id="IPR025857">
    <property type="entry name" value="MacB_PCD"/>
</dbReference>
<evidence type="ECO:0000313" key="10">
    <source>
        <dbReference type="Proteomes" id="UP000451233"/>
    </source>
</evidence>
<dbReference type="GO" id="GO:0022857">
    <property type="term" value="F:transmembrane transporter activity"/>
    <property type="evidence" value="ECO:0007669"/>
    <property type="project" value="TreeGrafter"/>
</dbReference>
<dbReference type="InterPro" id="IPR003838">
    <property type="entry name" value="ABC3_permease_C"/>
</dbReference>
<evidence type="ECO:0000256" key="5">
    <source>
        <dbReference type="ARBA" id="ARBA00023136"/>
    </source>
</evidence>
<gene>
    <name evidence="9" type="ORF">GS398_06070</name>
</gene>
<comment type="caution">
    <text evidence="9">The sequence shown here is derived from an EMBL/GenBank/DDBJ whole genome shotgun (WGS) entry which is preliminary data.</text>
</comment>
<feature type="domain" description="ABC3 transporter permease C-terminal" evidence="7">
    <location>
        <begin position="299"/>
        <end position="415"/>
    </location>
</feature>
<keyword evidence="3 6" id="KW-0812">Transmembrane</keyword>
<evidence type="ECO:0000259" key="8">
    <source>
        <dbReference type="Pfam" id="PF12704"/>
    </source>
</evidence>